<keyword evidence="8 14" id="KW-1133">Transmembrane helix</keyword>
<dbReference type="InterPro" id="IPR010844">
    <property type="entry name" value="Occludin_ELL"/>
</dbReference>
<dbReference type="Ensembl" id="ENSCCRT00020047884.1">
    <property type="protein sequence ID" value="ENSCCRP00020043882.1"/>
    <property type="gene ID" value="ENSCCRG00020019523.1"/>
</dbReference>
<evidence type="ECO:0000256" key="14">
    <source>
        <dbReference type="SAM" id="Phobius"/>
    </source>
</evidence>
<evidence type="ECO:0000256" key="7">
    <source>
        <dbReference type="ARBA" id="ARBA00022949"/>
    </source>
</evidence>
<dbReference type="Pfam" id="PF01284">
    <property type="entry name" value="MARVEL"/>
    <property type="match status" value="1"/>
</dbReference>
<dbReference type="GO" id="GO:0031410">
    <property type="term" value="C:cytoplasmic vesicle"/>
    <property type="evidence" value="ECO:0007669"/>
    <property type="project" value="TreeGrafter"/>
</dbReference>
<feature type="region of interest" description="Disordered" evidence="13">
    <location>
        <begin position="98"/>
        <end position="153"/>
    </location>
</feature>
<comment type="similarity">
    <text evidence="3 12">Belongs to the ELL/occludin family.</text>
</comment>
<evidence type="ECO:0000256" key="2">
    <source>
        <dbReference type="ARBA" id="ARBA00004651"/>
    </source>
</evidence>
<feature type="domain" description="MARVEL" evidence="15">
    <location>
        <begin position="192"/>
        <end position="376"/>
    </location>
</feature>
<dbReference type="GO" id="GO:0005923">
    <property type="term" value="C:bicellular tight junction"/>
    <property type="evidence" value="ECO:0007669"/>
    <property type="project" value="UniProtKB-SubCell"/>
</dbReference>
<keyword evidence="7" id="KW-0965">Cell junction</keyword>
<dbReference type="PROSITE" id="PS51980">
    <property type="entry name" value="OCEL"/>
    <property type="match status" value="1"/>
</dbReference>
<dbReference type="PANTHER" id="PTHR23288">
    <property type="entry name" value="OCCLUDIN AND RNA POLYMERASE II ELONGATION FACTOR ELL"/>
    <property type="match status" value="1"/>
</dbReference>
<evidence type="ECO:0000256" key="8">
    <source>
        <dbReference type="ARBA" id="ARBA00022989"/>
    </source>
</evidence>
<protein>
    <submittedName>
        <fullName evidence="17">MARVEL domain containing 2b</fullName>
    </submittedName>
</protein>
<feature type="transmembrane region" description="Helical" evidence="14">
    <location>
        <begin position="300"/>
        <end position="321"/>
    </location>
</feature>
<evidence type="ECO:0000313" key="17">
    <source>
        <dbReference type="Ensembl" id="ENSCCRP00020043882.1"/>
    </source>
</evidence>
<feature type="transmembrane region" description="Helical" evidence="14">
    <location>
        <begin position="352"/>
        <end position="375"/>
    </location>
</feature>
<keyword evidence="4" id="KW-0796">Tight junction</keyword>
<evidence type="ECO:0000256" key="9">
    <source>
        <dbReference type="ARBA" id="ARBA00023054"/>
    </source>
</evidence>
<sequence>MSFGNGSASRFDRVREMPYYDQVPIGSLPWGQQAPYPLGGEVAASSYDSLPPPPLPENPPVGPDFYPNDVEDQVDDAMDIKPIRLFIPDSVKNFCRASGNQGSKKWTFPPPPPDVNTTTEGVPCSPPHSRAPSPTAPSSYLDPYGGSGGSYNSRKEQATLLGEPLESVSGRSLQTALTYSEKVEEYNQRYAYMKSWAGLLRILGCAELLLGAAMMNAYVHKDNEWFNMFGYSMHQMYGGMYGGTSMGGMYGGTGISYSGPLTPFVIVVAGVAWIVTVILVVLGMTMYYRTILLDSSWWPITEGVINLVLALLYLSAAIVYVRDTVRGGLCYYPHFNAGPNAGFCRTEAGQNAAIIFLFLNMLLYLVGAGVCLKLWRHEAARMRRERMIMSIPESYDGTPANPVMMEPEILRGHIPAGHIPKPVVIADYVAKYPTIQSDEEREQYKAVFNDQYAEYKELHAEVQVLTQKFEEMDNLMRNLPQRPSSQMEQERINTIIQEYNRKKADPTYQEKRERCEYLKSKLAHIKQKIQEYDKVMDWNDGYS</sequence>
<keyword evidence="9" id="KW-0175">Coiled coil</keyword>
<dbReference type="Pfam" id="PF07303">
    <property type="entry name" value="Occludin_ELL"/>
    <property type="match status" value="1"/>
</dbReference>
<name>A0A8C2EQE9_CYPCA</name>
<evidence type="ECO:0000259" key="15">
    <source>
        <dbReference type="PROSITE" id="PS51225"/>
    </source>
</evidence>
<evidence type="ECO:0000256" key="4">
    <source>
        <dbReference type="ARBA" id="ARBA00022427"/>
    </source>
</evidence>
<evidence type="ECO:0000256" key="10">
    <source>
        <dbReference type="ARBA" id="ARBA00023136"/>
    </source>
</evidence>
<dbReference type="GO" id="GO:0016324">
    <property type="term" value="C:apical plasma membrane"/>
    <property type="evidence" value="ECO:0007669"/>
    <property type="project" value="TreeGrafter"/>
</dbReference>
<feature type="compositionally biased region" description="Pro residues" evidence="13">
    <location>
        <begin position="50"/>
        <end position="62"/>
    </location>
</feature>
<evidence type="ECO:0000259" key="16">
    <source>
        <dbReference type="PROSITE" id="PS51980"/>
    </source>
</evidence>
<reference evidence="17" key="1">
    <citation type="submission" date="2025-08" db="UniProtKB">
        <authorList>
            <consortium name="Ensembl"/>
        </authorList>
    </citation>
    <scope>IDENTIFICATION</scope>
</reference>
<evidence type="ECO:0000256" key="6">
    <source>
        <dbReference type="ARBA" id="ARBA00022692"/>
    </source>
</evidence>
<evidence type="ECO:0000256" key="13">
    <source>
        <dbReference type="SAM" id="MobiDB-lite"/>
    </source>
</evidence>
<organism evidence="17 18">
    <name type="scientific">Cyprinus carpio</name>
    <name type="common">Common carp</name>
    <dbReference type="NCBI Taxonomy" id="7962"/>
    <lineage>
        <taxon>Eukaryota</taxon>
        <taxon>Metazoa</taxon>
        <taxon>Chordata</taxon>
        <taxon>Craniata</taxon>
        <taxon>Vertebrata</taxon>
        <taxon>Euteleostomi</taxon>
        <taxon>Actinopterygii</taxon>
        <taxon>Neopterygii</taxon>
        <taxon>Teleostei</taxon>
        <taxon>Ostariophysi</taxon>
        <taxon>Cypriniformes</taxon>
        <taxon>Cyprinidae</taxon>
        <taxon>Cyprininae</taxon>
        <taxon>Cyprinus</taxon>
    </lineage>
</organism>
<feature type="region of interest" description="Disordered" evidence="13">
    <location>
        <begin position="30"/>
        <end position="71"/>
    </location>
</feature>
<dbReference type="PANTHER" id="PTHR23288:SF3">
    <property type="entry name" value="MARVEL DOMAIN-CONTAINING PROTEIN 2"/>
    <property type="match status" value="1"/>
</dbReference>
<evidence type="ECO:0000256" key="5">
    <source>
        <dbReference type="ARBA" id="ARBA00022475"/>
    </source>
</evidence>
<dbReference type="InterPro" id="IPR008253">
    <property type="entry name" value="Marvel"/>
</dbReference>
<evidence type="ECO:0000256" key="1">
    <source>
        <dbReference type="ARBA" id="ARBA00004435"/>
    </source>
</evidence>
<dbReference type="Proteomes" id="UP000694701">
    <property type="component" value="Unplaced"/>
</dbReference>
<dbReference type="AlphaFoldDB" id="A0A8C2EQE9"/>
<evidence type="ECO:0000256" key="3">
    <source>
        <dbReference type="ARBA" id="ARBA00009171"/>
    </source>
</evidence>
<dbReference type="SUPFAM" id="SSF144292">
    <property type="entry name" value="occludin/ELL-like"/>
    <property type="match status" value="1"/>
</dbReference>
<dbReference type="InterPro" id="IPR031176">
    <property type="entry name" value="ELL/occludin"/>
</dbReference>
<dbReference type="GO" id="GO:0070830">
    <property type="term" value="P:bicellular tight junction assembly"/>
    <property type="evidence" value="ECO:0007669"/>
    <property type="project" value="TreeGrafter"/>
</dbReference>
<keyword evidence="6 11" id="KW-0812">Transmembrane</keyword>
<feature type="domain" description="OCEL" evidence="16">
    <location>
        <begin position="426"/>
        <end position="537"/>
    </location>
</feature>
<keyword evidence="10 11" id="KW-0472">Membrane</keyword>
<evidence type="ECO:0000256" key="12">
    <source>
        <dbReference type="PROSITE-ProRule" id="PRU01324"/>
    </source>
</evidence>
<keyword evidence="5" id="KW-1003">Cell membrane</keyword>
<comment type="subcellular location">
    <subcellularLocation>
        <location evidence="1">Cell junction</location>
        <location evidence="1">Tight junction</location>
    </subcellularLocation>
    <subcellularLocation>
        <location evidence="2">Cell membrane</location>
        <topology evidence="2">Multi-pass membrane protein</topology>
    </subcellularLocation>
</comment>
<evidence type="ECO:0000256" key="11">
    <source>
        <dbReference type="PROSITE-ProRule" id="PRU00581"/>
    </source>
</evidence>
<proteinExistence type="inferred from homology"/>
<dbReference type="Gene3D" id="6.10.140.340">
    <property type="match status" value="1"/>
</dbReference>
<feature type="transmembrane region" description="Helical" evidence="14">
    <location>
        <begin position="198"/>
        <end position="219"/>
    </location>
</feature>
<evidence type="ECO:0000313" key="18">
    <source>
        <dbReference type="Proteomes" id="UP000694701"/>
    </source>
</evidence>
<feature type="transmembrane region" description="Helical" evidence="14">
    <location>
        <begin position="264"/>
        <end position="288"/>
    </location>
</feature>
<dbReference type="PROSITE" id="PS51225">
    <property type="entry name" value="MARVEL"/>
    <property type="match status" value="1"/>
</dbReference>
<accession>A0A8C2EQE9</accession>